<evidence type="ECO:0000313" key="2">
    <source>
        <dbReference type="Proteomes" id="UP000251205"/>
    </source>
</evidence>
<dbReference type="EMBL" id="QMKK01000054">
    <property type="protein sequence ID" value="RAX38735.1"/>
    <property type="molecule type" value="Genomic_DNA"/>
</dbReference>
<protein>
    <recommendedName>
        <fullName evidence="3">DUF1402 family protein</fullName>
    </recommendedName>
</protein>
<organism evidence="1 2">
    <name type="scientific">Rhizobium tropici</name>
    <dbReference type="NCBI Taxonomy" id="398"/>
    <lineage>
        <taxon>Bacteria</taxon>
        <taxon>Pseudomonadati</taxon>
        <taxon>Pseudomonadota</taxon>
        <taxon>Alphaproteobacteria</taxon>
        <taxon>Hyphomicrobiales</taxon>
        <taxon>Rhizobiaceae</taxon>
        <taxon>Rhizobium/Agrobacterium group</taxon>
        <taxon>Rhizobium</taxon>
    </lineage>
</organism>
<gene>
    <name evidence="1" type="ORF">DQ393_28830</name>
</gene>
<sequence length="338" mass="37776">MKIVPVPGNILKVILRMRTRLSTLPALGFLFVLALTNACFAYELVRVPPGNRNNVQPPIPNTSVLRAKAFNTTYEEKYQKIVGVLREDENLMASIKKAAAAYQIDPIHIVGALVGEHTYNITIVNRVKSYYIKALAYSQSDFKFAYKDVTVQTFLKKPEFAHCDAFTGSAELWECRDETWDESFRGKVIDGVTYENMTFQRAFFQPFFAGQTFGLGQISPLTALEVTDLVHATSGLPKLSVDDPQAIYRDIMDPDRSVIYIAAIVRDAIDAYRAQGFDITGNPGLTATLYNVGQPRRRALALRQAADASGGKKLPEENYYGWLVNDRLPELRGLLGVH</sequence>
<name>A0A329YCM2_RHITR</name>
<dbReference type="Proteomes" id="UP000251205">
    <property type="component" value="Unassembled WGS sequence"/>
</dbReference>
<dbReference type="Pfam" id="PF07182">
    <property type="entry name" value="DUF1402"/>
    <property type="match status" value="1"/>
</dbReference>
<evidence type="ECO:0000313" key="1">
    <source>
        <dbReference type="EMBL" id="RAX38735.1"/>
    </source>
</evidence>
<reference evidence="1 2" key="1">
    <citation type="submission" date="2018-06" db="EMBL/GenBank/DDBJ databases">
        <title>Whole Genome Sequence of an efficient microsymbiont, Rhizobium tropici.</title>
        <authorList>
            <person name="Srinivasan R."/>
            <person name="Singh H.V."/>
            <person name="Srivastava R."/>
            <person name="Kumari B."/>
            <person name="Radhakrishna A."/>
        </authorList>
    </citation>
    <scope>NUCLEOTIDE SEQUENCE [LARGE SCALE GENOMIC DNA]</scope>
    <source>
        <strain evidence="1 2">IGFRI Rhizo-19</strain>
    </source>
</reference>
<accession>A0A329YCM2</accession>
<dbReference type="AlphaFoldDB" id="A0A329YCM2"/>
<comment type="caution">
    <text evidence="1">The sequence shown here is derived from an EMBL/GenBank/DDBJ whole genome shotgun (WGS) entry which is preliminary data.</text>
</comment>
<evidence type="ECO:0008006" key="3">
    <source>
        <dbReference type="Google" id="ProtNLM"/>
    </source>
</evidence>
<proteinExistence type="predicted"/>
<dbReference type="InterPro" id="IPR009842">
    <property type="entry name" value="DUF1402"/>
</dbReference>
<dbReference type="OrthoDB" id="7673021at2"/>